<keyword evidence="14" id="KW-1185">Reference proteome</keyword>
<proteinExistence type="inferred from homology"/>
<evidence type="ECO:0000256" key="9">
    <source>
        <dbReference type="ARBA" id="ARBA00023136"/>
    </source>
</evidence>
<dbReference type="Pfam" id="PF22776">
    <property type="entry name" value="K_trans_C"/>
    <property type="match status" value="1"/>
</dbReference>
<feature type="transmembrane region" description="Helical" evidence="10">
    <location>
        <begin position="464"/>
        <end position="483"/>
    </location>
</feature>
<dbReference type="GO" id="GO:0015079">
    <property type="term" value="F:potassium ion transmembrane transporter activity"/>
    <property type="evidence" value="ECO:0007669"/>
    <property type="project" value="UniProtKB-UniRule"/>
</dbReference>
<protein>
    <recommendedName>
        <fullName evidence="10">Potassium transporter</fullName>
    </recommendedName>
</protein>
<feature type="transmembrane region" description="Helical" evidence="10">
    <location>
        <begin position="436"/>
        <end position="452"/>
    </location>
</feature>
<feature type="domain" description="K+ potassium transporter C-terminal" evidence="12">
    <location>
        <begin position="566"/>
        <end position="731"/>
    </location>
</feature>
<keyword evidence="6 10" id="KW-0630">Potassium</keyword>
<dbReference type="AlphaFoldDB" id="A0A9R1BMB8"/>
<dbReference type="Proteomes" id="UP000324705">
    <property type="component" value="Chromosome 7A"/>
</dbReference>
<evidence type="ECO:0000313" key="13">
    <source>
        <dbReference type="EMBL" id="VAI73967.1"/>
    </source>
</evidence>
<dbReference type="Gramene" id="TRITD7Av1G092670.1">
    <property type="protein sequence ID" value="TRITD7Av1G092670.1"/>
    <property type="gene ID" value="TRITD7Av1G092670"/>
</dbReference>
<keyword evidence="9 10" id="KW-0472">Membrane</keyword>
<feature type="transmembrane region" description="Helical" evidence="10">
    <location>
        <begin position="235"/>
        <end position="253"/>
    </location>
</feature>
<evidence type="ECO:0000259" key="11">
    <source>
        <dbReference type="Pfam" id="PF02705"/>
    </source>
</evidence>
<evidence type="ECO:0000256" key="8">
    <source>
        <dbReference type="ARBA" id="ARBA00023065"/>
    </source>
</evidence>
<keyword evidence="8 10" id="KW-0406">Ion transport</keyword>
<evidence type="ECO:0000256" key="1">
    <source>
        <dbReference type="ARBA" id="ARBA00004141"/>
    </source>
</evidence>
<feature type="transmembrane region" description="Helical" evidence="10">
    <location>
        <begin position="379"/>
        <end position="399"/>
    </location>
</feature>
<gene>
    <name evidence="13" type="ORF">TRITD_7Av1G092670</name>
</gene>
<feature type="domain" description="K+ potassium transporter integral membrane" evidence="11">
    <location>
        <begin position="71"/>
        <end position="557"/>
    </location>
</feature>
<keyword evidence="5 10" id="KW-0812">Transmembrane</keyword>
<evidence type="ECO:0000256" key="6">
    <source>
        <dbReference type="ARBA" id="ARBA00022958"/>
    </source>
</evidence>
<evidence type="ECO:0000256" key="3">
    <source>
        <dbReference type="ARBA" id="ARBA00022448"/>
    </source>
</evidence>
<dbReference type="EMBL" id="LT934123">
    <property type="protein sequence ID" value="VAI73967.1"/>
    <property type="molecule type" value="Genomic_DNA"/>
</dbReference>
<keyword evidence="3" id="KW-0813">Transport</keyword>
<feature type="transmembrane region" description="Helical" evidence="10">
    <location>
        <begin position="518"/>
        <end position="536"/>
    </location>
</feature>
<keyword evidence="7 10" id="KW-1133">Transmembrane helix</keyword>
<accession>A0A9R1BMB8</accession>
<dbReference type="InterPro" id="IPR053951">
    <property type="entry name" value="K_trans_N"/>
</dbReference>
<evidence type="ECO:0000313" key="14">
    <source>
        <dbReference type="Proteomes" id="UP000324705"/>
    </source>
</evidence>
<feature type="transmembrane region" description="Helical" evidence="10">
    <location>
        <begin position="260"/>
        <end position="282"/>
    </location>
</feature>
<comment type="subcellular location">
    <subcellularLocation>
        <location evidence="1 10">Membrane</location>
        <topology evidence="1 10">Multi-pass membrane protein</topology>
    </subcellularLocation>
</comment>
<comment type="caution">
    <text evidence="10">Lacks conserved residue(s) required for the propagation of feature annotation.</text>
</comment>
<dbReference type="NCBIfam" id="TIGR00794">
    <property type="entry name" value="kup"/>
    <property type="match status" value="1"/>
</dbReference>
<evidence type="ECO:0000256" key="5">
    <source>
        <dbReference type="ARBA" id="ARBA00022692"/>
    </source>
</evidence>
<dbReference type="PANTHER" id="PTHR30540:SF106">
    <property type="entry name" value="POTASSIUM TRANSPORTER 26"/>
    <property type="match status" value="1"/>
</dbReference>
<dbReference type="Pfam" id="PF02705">
    <property type="entry name" value="K_trans"/>
    <property type="match status" value="1"/>
</dbReference>
<evidence type="ECO:0000256" key="7">
    <source>
        <dbReference type="ARBA" id="ARBA00022989"/>
    </source>
</evidence>
<feature type="transmembrane region" description="Helical" evidence="10">
    <location>
        <begin position="488"/>
        <end position="506"/>
    </location>
</feature>
<evidence type="ECO:0000256" key="10">
    <source>
        <dbReference type="RuleBase" id="RU321113"/>
    </source>
</evidence>
<reference evidence="13 14" key="1">
    <citation type="submission" date="2017-09" db="EMBL/GenBank/DDBJ databases">
        <authorList>
            <consortium name="International Durum Wheat Genome Sequencing Consortium (IDWGSC)"/>
            <person name="Milanesi L."/>
        </authorList>
    </citation>
    <scope>NUCLEOTIDE SEQUENCE [LARGE SCALE GENOMIC DNA]</scope>
    <source>
        <strain evidence="14">cv. Svevo</strain>
    </source>
</reference>
<dbReference type="OMA" id="QANCRST"/>
<feature type="transmembrane region" description="Helical" evidence="10">
    <location>
        <begin position="103"/>
        <end position="120"/>
    </location>
</feature>
<feature type="transmembrane region" description="Helical" evidence="10">
    <location>
        <begin position="339"/>
        <end position="359"/>
    </location>
</feature>
<comment type="function">
    <text evidence="10">Potassium transporter.</text>
</comment>
<evidence type="ECO:0000259" key="12">
    <source>
        <dbReference type="Pfam" id="PF22776"/>
    </source>
</evidence>
<organism evidence="13 14">
    <name type="scientific">Triticum turgidum subsp. durum</name>
    <name type="common">Durum wheat</name>
    <name type="synonym">Triticum durum</name>
    <dbReference type="NCBI Taxonomy" id="4567"/>
    <lineage>
        <taxon>Eukaryota</taxon>
        <taxon>Viridiplantae</taxon>
        <taxon>Streptophyta</taxon>
        <taxon>Embryophyta</taxon>
        <taxon>Tracheophyta</taxon>
        <taxon>Spermatophyta</taxon>
        <taxon>Magnoliopsida</taxon>
        <taxon>Liliopsida</taxon>
        <taxon>Poales</taxon>
        <taxon>Poaceae</taxon>
        <taxon>BOP clade</taxon>
        <taxon>Pooideae</taxon>
        <taxon>Triticodae</taxon>
        <taxon>Triticeae</taxon>
        <taxon>Triticinae</taxon>
        <taxon>Triticum</taxon>
    </lineage>
</organism>
<feature type="transmembrane region" description="Helical" evidence="10">
    <location>
        <begin position="64"/>
        <end position="83"/>
    </location>
</feature>
<dbReference type="InterPro" id="IPR003855">
    <property type="entry name" value="K+_transporter"/>
</dbReference>
<dbReference type="InterPro" id="IPR053952">
    <property type="entry name" value="K_trans_C"/>
</dbReference>
<evidence type="ECO:0000256" key="4">
    <source>
        <dbReference type="ARBA" id="ARBA00022538"/>
    </source>
</evidence>
<name>A0A9R1BMB8_TRITD</name>
<comment type="similarity">
    <text evidence="2 10">Belongs to the HAK/KUP transporter (TC 2.A.72.3) family.</text>
</comment>
<dbReference type="PANTHER" id="PTHR30540">
    <property type="entry name" value="OSMOTIC STRESS POTASSIUM TRANSPORTER"/>
    <property type="match status" value="1"/>
</dbReference>
<sequence length="731" mass="81446">MEHQPPADDVVVQLSAAAVAAVDERSSTIHDGENAGAGDGGGGARRTFSQYYKMEHRKAPDFKWWQIGVLSYQSLGIIYGDLGTSPLYVFSTVTLPDPGEEDFLGILSLILWTLTLIGLLKYTFVVLHADDHGEGGTFALYSLLRQHVNFSGSMPMPVTRLASDINLKFHSKKKKLPSKMREFLERSTTAQSVITYVVLIATSMVMGDGALTPAISVLSAVQGIQSRSPKITQDHVVILSVIILIILFLFENYGTSKVSFAFSPIMLLWFAFVSLIGLYNIIKYYPPVLKAVSPLHIITFFARNKRKAWEQLGAIVLCITGAEAMFADLGHFNKSSIQMGFSAVVYPSMILAYSGQAAFLIKNPSKLSTTFYSSTPEPLFWPMFIIATLSAIVASQALISASFSIIRQSIALGCFPRVTMKHTSEKYEGQVYSPEVNYFLMITCIVITYGFKGGPQIGQAFGTVVIWVMLFTTTLMTVVMVVIWQTNIIAVGLFFAVFFCIEGIYMTSLLNKVLQGGWVPFANTAFFLAITMSWTYGRRKKNEYDAANLVGKQEFIKIVTRSSQVPGICIFCTDLMNGIPPIVRHYVKHTGSIREVMVFVTVRILPVRSVLPEERLLVDKLDHVGVYRCILQYGYMDNHNMDDDDFVVLVVASLKQIADNDEILLLDSAFTNGTSFVIGRTILKMSITRNCFKRFVINNLYRFLQKNFRSNMSSLKIAPGKTLQVGMHYEI</sequence>
<evidence type="ECO:0000256" key="2">
    <source>
        <dbReference type="ARBA" id="ARBA00008440"/>
    </source>
</evidence>
<dbReference type="GO" id="GO:0016020">
    <property type="term" value="C:membrane"/>
    <property type="evidence" value="ECO:0007669"/>
    <property type="project" value="UniProtKB-SubCell"/>
</dbReference>
<keyword evidence="4 10" id="KW-0633">Potassium transport</keyword>
<feature type="transmembrane region" description="Helical" evidence="10">
    <location>
        <begin position="193"/>
        <end position="215"/>
    </location>
</feature>